<accession>A0A9D9H5I6</accession>
<protein>
    <submittedName>
        <fullName evidence="1">Uncharacterized protein</fullName>
    </submittedName>
</protein>
<reference evidence="1" key="1">
    <citation type="submission" date="2020-10" db="EMBL/GenBank/DDBJ databases">
        <authorList>
            <person name="Gilroy R."/>
        </authorList>
    </citation>
    <scope>NUCLEOTIDE SEQUENCE</scope>
    <source>
        <strain evidence="1">7293</strain>
    </source>
</reference>
<name>A0A9D9H5I6_9SPIO</name>
<comment type="caution">
    <text evidence="1">The sequence shown here is derived from an EMBL/GenBank/DDBJ whole genome shotgun (WGS) entry which is preliminary data.</text>
</comment>
<dbReference type="Proteomes" id="UP000823615">
    <property type="component" value="Unassembled WGS sequence"/>
</dbReference>
<evidence type="ECO:0000313" key="2">
    <source>
        <dbReference type="Proteomes" id="UP000823615"/>
    </source>
</evidence>
<reference evidence="1" key="2">
    <citation type="journal article" date="2021" name="PeerJ">
        <title>Extensive microbial diversity within the chicken gut microbiome revealed by metagenomics and culture.</title>
        <authorList>
            <person name="Gilroy R."/>
            <person name="Ravi A."/>
            <person name="Getino M."/>
            <person name="Pursley I."/>
            <person name="Horton D.L."/>
            <person name="Alikhan N.F."/>
            <person name="Baker D."/>
            <person name="Gharbi K."/>
            <person name="Hall N."/>
            <person name="Watson M."/>
            <person name="Adriaenssens E.M."/>
            <person name="Foster-Nyarko E."/>
            <person name="Jarju S."/>
            <person name="Secka A."/>
            <person name="Antonio M."/>
            <person name="Oren A."/>
            <person name="Chaudhuri R.R."/>
            <person name="La Ragione R."/>
            <person name="Hildebrand F."/>
            <person name="Pallen M.J."/>
        </authorList>
    </citation>
    <scope>NUCLEOTIDE SEQUENCE</scope>
    <source>
        <strain evidence="1">7293</strain>
    </source>
</reference>
<dbReference type="EMBL" id="JADIMT010000104">
    <property type="protein sequence ID" value="MBO8437151.1"/>
    <property type="molecule type" value="Genomic_DNA"/>
</dbReference>
<evidence type="ECO:0000313" key="1">
    <source>
        <dbReference type="EMBL" id="MBO8437151.1"/>
    </source>
</evidence>
<proteinExistence type="predicted"/>
<gene>
    <name evidence="1" type="ORF">IAA97_09265</name>
</gene>
<organism evidence="1 2">
    <name type="scientific">Candidatus Ornithospirochaeta stercoripullorum</name>
    <dbReference type="NCBI Taxonomy" id="2840899"/>
    <lineage>
        <taxon>Bacteria</taxon>
        <taxon>Pseudomonadati</taxon>
        <taxon>Spirochaetota</taxon>
        <taxon>Spirochaetia</taxon>
        <taxon>Spirochaetales</taxon>
        <taxon>Spirochaetaceae</taxon>
        <taxon>Spirochaetaceae incertae sedis</taxon>
        <taxon>Candidatus Ornithospirochaeta</taxon>
    </lineage>
</organism>
<dbReference type="AlphaFoldDB" id="A0A9D9H5I6"/>
<sequence>MKMKSKIANANEKIEEEVTSGFSKIQDGVVGGFSKIEEAFINRYLKRDGESVAEAKERLQREARKHAEQNNKK</sequence>